<dbReference type="Proteomes" id="UP000499080">
    <property type="component" value="Unassembled WGS sequence"/>
</dbReference>
<feature type="region of interest" description="Disordered" evidence="1">
    <location>
        <begin position="82"/>
        <end position="110"/>
    </location>
</feature>
<protein>
    <submittedName>
        <fullName evidence="2">Uncharacterized protein</fullName>
    </submittedName>
</protein>
<name>A0A4Y2CQN0_ARAVE</name>
<evidence type="ECO:0000313" key="3">
    <source>
        <dbReference type="Proteomes" id="UP000499080"/>
    </source>
</evidence>
<sequence>MHGVHPPNGNASHIGHLFRLTFRFLRLRFGIQIQKPLPSSPNDSGNGNAVPKNQHFCMPAISKNRTEDPRLFAHQSSRFGDTVPVLVNRRKKKRSRRKIKKKRKKNRSEENKKMLLIFGWNDLTQIMHPDSSKRNL</sequence>
<gene>
    <name evidence="2" type="ORF">AVEN_63005_1</name>
</gene>
<evidence type="ECO:0000313" key="2">
    <source>
        <dbReference type="EMBL" id="GBM06762.1"/>
    </source>
</evidence>
<evidence type="ECO:0000256" key="1">
    <source>
        <dbReference type="SAM" id="MobiDB-lite"/>
    </source>
</evidence>
<keyword evidence="3" id="KW-1185">Reference proteome</keyword>
<dbReference type="EMBL" id="BGPR01000233">
    <property type="protein sequence ID" value="GBM06762.1"/>
    <property type="molecule type" value="Genomic_DNA"/>
</dbReference>
<feature type="compositionally biased region" description="Basic residues" evidence="1">
    <location>
        <begin position="88"/>
        <end position="106"/>
    </location>
</feature>
<proteinExistence type="predicted"/>
<reference evidence="2 3" key="1">
    <citation type="journal article" date="2019" name="Sci. Rep.">
        <title>Orb-weaving spider Araneus ventricosus genome elucidates the spidroin gene catalogue.</title>
        <authorList>
            <person name="Kono N."/>
            <person name="Nakamura H."/>
            <person name="Ohtoshi R."/>
            <person name="Moran D.A.P."/>
            <person name="Shinohara A."/>
            <person name="Yoshida Y."/>
            <person name="Fujiwara M."/>
            <person name="Mori M."/>
            <person name="Tomita M."/>
            <person name="Arakawa K."/>
        </authorList>
    </citation>
    <scope>NUCLEOTIDE SEQUENCE [LARGE SCALE GENOMIC DNA]</scope>
</reference>
<accession>A0A4Y2CQN0</accession>
<organism evidence="2 3">
    <name type="scientific">Araneus ventricosus</name>
    <name type="common">Orbweaver spider</name>
    <name type="synonym">Epeira ventricosa</name>
    <dbReference type="NCBI Taxonomy" id="182803"/>
    <lineage>
        <taxon>Eukaryota</taxon>
        <taxon>Metazoa</taxon>
        <taxon>Ecdysozoa</taxon>
        <taxon>Arthropoda</taxon>
        <taxon>Chelicerata</taxon>
        <taxon>Arachnida</taxon>
        <taxon>Araneae</taxon>
        <taxon>Araneomorphae</taxon>
        <taxon>Entelegynae</taxon>
        <taxon>Araneoidea</taxon>
        <taxon>Araneidae</taxon>
        <taxon>Araneus</taxon>
    </lineage>
</organism>
<comment type="caution">
    <text evidence="2">The sequence shown here is derived from an EMBL/GenBank/DDBJ whole genome shotgun (WGS) entry which is preliminary data.</text>
</comment>
<dbReference type="AlphaFoldDB" id="A0A4Y2CQN0"/>